<comment type="caution">
    <text evidence="2">The sequence shown here is derived from an EMBL/GenBank/DDBJ whole genome shotgun (WGS) entry which is preliminary data.</text>
</comment>
<evidence type="ECO:0000313" key="3">
    <source>
        <dbReference type="Proteomes" id="UP000631694"/>
    </source>
</evidence>
<sequence>MSSASASLDRPAAEAARPRFSRPRFAALVLVGVYPIITLILYVILPLTDGWATWQRTLLIAPIMVGIMVWGLIPTIQQRFAGWINPAAPKR</sequence>
<keyword evidence="3" id="KW-1185">Reference proteome</keyword>
<reference evidence="2" key="1">
    <citation type="submission" date="2020-12" db="EMBL/GenBank/DDBJ databases">
        <title>Methylobrevis albus sp. nov., isolated from fresh water lack sediment.</title>
        <authorList>
            <person name="Zou Q."/>
        </authorList>
    </citation>
    <scope>NUCLEOTIDE SEQUENCE</scope>
    <source>
        <strain evidence="2">L22</strain>
    </source>
</reference>
<dbReference type="AlphaFoldDB" id="A0A931I152"/>
<dbReference type="Proteomes" id="UP000631694">
    <property type="component" value="Unassembled WGS sequence"/>
</dbReference>
<feature type="transmembrane region" description="Helical" evidence="1">
    <location>
        <begin position="25"/>
        <end position="45"/>
    </location>
</feature>
<evidence type="ECO:0000313" key="2">
    <source>
        <dbReference type="EMBL" id="MBH0237346.1"/>
    </source>
</evidence>
<dbReference type="EMBL" id="JADZLT010000042">
    <property type="protein sequence ID" value="MBH0237346.1"/>
    <property type="molecule type" value="Genomic_DNA"/>
</dbReference>
<protein>
    <submittedName>
        <fullName evidence="2">Uncharacterized protein</fullName>
    </submittedName>
</protein>
<feature type="transmembrane region" description="Helical" evidence="1">
    <location>
        <begin position="57"/>
        <end position="76"/>
    </location>
</feature>
<proteinExistence type="predicted"/>
<gene>
    <name evidence="2" type="ORF">I5731_05885</name>
</gene>
<organism evidence="2 3">
    <name type="scientific">Methylobrevis albus</name>
    <dbReference type="NCBI Taxonomy" id="2793297"/>
    <lineage>
        <taxon>Bacteria</taxon>
        <taxon>Pseudomonadati</taxon>
        <taxon>Pseudomonadota</taxon>
        <taxon>Alphaproteobacteria</taxon>
        <taxon>Hyphomicrobiales</taxon>
        <taxon>Pleomorphomonadaceae</taxon>
        <taxon>Methylobrevis</taxon>
    </lineage>
</organism>
<dbReference type="RefSeq" id="WP_197310439.1">
    <property type="nucleotide sequence ID" value="NZ_JADZLT010000042.1"/>
</dbReference>
<keyword evidence="1" id="KW-1133">Transmembrane helix</keyword>
<evidence type="ECO:0000256" key="1">
    <source>
        <dbReference type="SAM" id="Phobius"/>
    </source>
</evidence>
<accession>A0A931I152</accession>
<name>A0A931I152_9HYPH</name>
<keyword evidence="1" id="KW-0812">Transmembrane</keyword>
<keyword evidence="1" id="KW-0472">Membrane</keyword>